<protein>
    <submittedName>
        <fullName evidence="2">Uncharacterized protein</fullName>
    </submittedName>
</protein>
<comment type="caution">
    <text evidence="2">The sequence shown here is derived from an EMBL/GenBank/DDBJ whole genome shotgun (WGS) entry which is preliminary data.</text>
</comment>
<evidence type="ECO:0000313" key="2">
    <source>
        <dbReference type="EMBL" id="MBB6073609.1"/>
    </source>
</evidence>
<feature type="chain" id="PRO_5032748540" evidence="1">
    <location>
        <begin position="21"/>
        <end position="61"/>
    </location>
</feature>
<proteinExistence type="predicted"/>
<keyword evidence="3" id="KW-1185">Reference proteome</keyword>
<feature type="signal peptide" evidence="1">
    <location>
        <begin position="1"/>
        <end position="20"/>
    </location>
</feature>
<accession>A0A841H7D8</accession>
<gene>
    <name evidence="2" type="ORF">HNQ61_005280</name>
</gene>
<dbReference type="RefSeq" id="WP_170034127.1">
    <property type="nucleotide sequence ID" value="NZ_JABDTL010000001.1"/>
</dbReference>
<dbReference type="EMBL" id="JACHIA010000026">
    <property type="protein sequence ID" value="MBB6073609.1"/>
    <property type="molecule type" value="Genomic_DNA"/>
</dbReference>
<sequence>MTAALIGSLLLLAAMLPAGRHMMTPPCPRCRKKKYNRTLCRPLLLCRYCATRVDSLGHAHN</sequence>
<evidence type="ECO:0000313" key="3">
    <source>
        <dbReference type="Proteomes" id="UP000582837"/>
    </source>
</evidence>
<name>A0A841H7D8_9BACT</name>
<evidence type="ECO:0000256" key="1">
    <source>
        <dbReference type="SAM" id="SignalP"/>
    </source>
</evidence>
<keyword evidence="1" id="KW-0732">Signal</keyword>
<reference evidence="2 3" key="1">
    <citation type="submission" date="2020-08" db="EMBL/GenBank/DDBJ databases">
        <title>Genomic Encyclopedia of Type Strains, Phase IV (KMG-IV): sequencing the most valuable type-strain genomes for metagenomic binning, comparative biology and taxonomic classification.</title>
        <authorList>
            <person name="Goeker M."/>
        </authorList>
    </citation>
    <scope>NUCLEOTIDE SEQUENCE [LARGE SCALE GENOMIC DNA]</scope>
    <source>
        <strain evidence="2 3">DSM 29007</strain>
    </source>
</reference>
<organism evidence="2 3">
    <name type="scientific">Longimicrobium terrae</name>
    <dbReference type="NCBI Taxonomy" id="1639882"/>
    <lineage>
        <taxon>Bacteria</taxon>
        <taxon>Pseudomonadati</taxon>
        <taxon>Gemmatimonadota</taxon>
        <taxon>Longimicrobiia</taxon>
        <taxon>Longimicrobiales</taxon>
        <taxon>Longimicrobiaceae</taxon>
        <taxon>Longimicrobium</taxon>
    </lineage>
</organism>
<dbReference type="Proteomes" id="UP000582837">
    <property type="component" value="Unassembled WGS sequence"/>
</dbReference>
<dbReference type="AlphaFoldDB" id="A0A841H7D8"/>